<dbReference type="Proteomes" id="UP001595690">
    <property type="component" value="Unassembled WGS sequence"/>
</dbReference>
<organism evidence="1 2">
    <name type="scientific">Lentzea rhizosphaerae</name>
    <dbReference type="NCBI Taxonomy" id="2041025"/>
    <lineage>
        <taxon>Bacteria</taxon>
        <taxon>Bacillati</taxon>
        <taxon>Actinomycetota</taxon>
        <taxon>Actinomycetes</taxon>
        <taxon>Pseudonocardiales</taxon>
        <taxon>Pseudonocardiaceae</taxon>
        <taxon>Lentzea</taxon>
    </lineage>
</organism>
<comment type="caution">
    <text evidence="1">The sequence shown here is derived from an EMBL/GenBank/DDBJ whole genome shotgun (WGS) entry which is preliminary data.</text>
</comment>
<gene>
    <name evidence="1" type="ORF">ACFOWZ_32705</name>
</gene>
<dbReference type="EMBL" id="JBHRZI010000029">
    <property type="protein sequence ID" value="MFC3896265.1"/>
    <property type="molecule type" value="Genomic_DNA"/>
</dbReference>
<keyword evidence="2" id="KW-1185">Reference proteome</keyword>
<protein>
    <submittedName>
        <fullName evidence="1">DUF2238 domain-containing protein</fullName>
    </submittedName>
</protein>
<evidence type="ECO:0000313" key="1">
    <source>
        <dbReference type="EMBL" id="MFC3896265.1"/>
    </source>
</evidence>
<reference evidence="2" key="1">
    <citation type="journal article" date="2019" name="Int. J. Syst. Evol. Microbiol.">
        <title>The Global Catalogue of Microorganisms (GCM) 10K type strain sequencing project: providing services to taxonomists for standard genome sequencing and annotation.</title>
        <authorList>
            <consortium name="The Broad Institute Genomics Platform"/>
            <consortium name="The Broad Institute Genome Sequencing Center for Infectious Disease"/>
            <person name="Wu L."/>
            <person name="Ma J."/>
        </authorList>
    </citation>
    <scope>NUCLEOTIDE SEQUENCE [LARGE SCALE GENOMIC DNA]</scope>
    <source>
        <strain evidence="2">CGMCC 4.7405</strain>
    </source>
</reference>
<dbReference type="RefSeq" id="WP_382377819.1">
    <property type="nucleotide sequence ID" value="NZ_JBHRZI010000029.1"/>
</dbReference>
<accession>A0ABV8C2Q2</accession>
<name>A0ABV8C2Q2_9PSEU</name>
<evidence type="ECO:0000313" key="2">
    <source>
        <dbReference type="Proteomes" id="UP001595690"/>
    </source>
</evidence>
<proteinExistence type="predicted"/>
<sequence length="49" mass="5231">MRDRGPAAEVAYNGQQGDMWDAHADMALAALVTSLASSVRRRSPAATTR</sequence>